<keyword evidence="1" id="KW-0677">Repeat</keyword>
<dbReference type="GO" id="GO:1990275">
    <property type="term" value="F:preribosome binding"/>
    <property type="evidence" value="ECO:0007669"/>
    <property type="project" value="TreeGrafter"/>
</dbReference>
<feature type="region of interest" description="Disordered" evidence="4">
    <location>
        <begin position="22"/>
        <end position="106"/>
    </location>
</feature>
<dbReference type="SUPFAM" id="SSF52540">
    <property type="entry name" value="P-loop containing nucleoside triphosphate hydrolases"/>
    <property type="match status" value="2"/>
</dbReference>
<feature type="domain" description="AAA+ ATPase" evidence="5">
    <location>
        <begin position="510"/>
        <end position="655"/>
    </location>
</feature>
<dbReference type="EMBL" id="HBIC01062269">
    <property type="protein sequence ID" value="CAE0303104.1"/>
    <property type="molecule type" value="Transcribed_RNA"/>
</dbReference>
<dbReference type="GO" id="GO:0042254">
    <property type="term" value="P:ribosome biogenesis"/>
    <property type="evidence" value="ECO:0007669"/>
    <property type="project" value="TreeGrafter"/>
</dbReference>
<dbReference type="InterPro" id="IPR003593">
    <property type="entry name" value="AAA+_ATPase"/>
</dbReference>
<evidence type="ECO:0000256" key="3">
    <source>
        <dbReference type="ARBA" id="ARBA00022840"/>
    </source>
</evidence>
<dbReference type="GO" id="GO:0005524">
    <property type="term" value="F:ATP binding"/>
    <property type="evidence" value="ECO:0007669"/>
    <property type="project" value="UniProtKB-KW"/>
</dbReference>
<feature type="region of interest" description="Disordered" evidence="4">
    <location>
        <begin position="255"/>
        <end position="275"/>
    </location>
</feature>
<evidence type="ECO:0000256" key="2">
    <source>
        <dbReference type="ARBA" id="ARBA00022741"/>
    </source>
</evidence>
<dbReference type="Gene3D" id="1.10.8.60">
    <property type="match status" value="2"/>
</dbReference>
<sequence>MESKSQQAAKPAVASLNMVISGSYSKNGSKRTRPAEDAPTVDAEDKTEMDDSKIDVNEKFIDEPGAVPIKAEKAAPSTASKKRKTTPATRGGDHSDIINPLLGNPGGNFLSQRPKTRLTDLAGIDSILRQIQELVFYPIKHPALYSHLGVSPPCGILLNGPSGCGKTMLASAIAGELGLPFYKASGPELVGGTSGESEERIRQIFESAASNAPSVLFIDAIDVIAGKKDSSQRGMERRIVAQLFDSIDYISSLGNASSSNNTDPAAEPTASSTEGSGVSAAITNAIIGNINSENSQSAIDVVSVPVVPVAPKLVILIAATNKPEAIDPGVRGRFSREVSLPVPDAPARSKILQLMTSHMRLSSSVDFKALGKLTPGFVGADLQSLTREAGMLAVSRIVQQGLLESTVAAVVCATESENSMDVATDSGGSSTALVTAPAVPAFLSACVEMDDFAKAAKSIQPTAKREGFAVAPDVTWSDVGALAKVREELLHNVLEPISHPERFRHLGLDVPAGVLFFGPPGCGKTLLAKALANQSGANFISVKGPELLSMYVGESESKVRQVFARARASAPCVIFFDELDALCPKRGSGPEGMSGAGGGNGVSDRVVNQLLTELDGLETRRDVYIIAATNRLELIDDAMLRPGRLGKLLYVPLPTEDDRKSILQAITKKVSITWCTTDSQGVDLEKVAHDPRASGFSGADLAALVREAGLAVVREIVDASKNRAVSHSGTGGAITSEDIIGRPYASAVDLTKLANEEKANLSTAVIAAATADASAKEAEEKQTILARHFEAAFGKVRASVSERDRERYDLVNTNILEGMGAIQALNKAAESLAKRKK</sequence>
<name>A0A7S3HSU6_9STRA</name>
<dbReference type="Gene3D" id="3.40.50.300">
    <property type="entry name" value="P-loop containing nucleotide triphosphate hydrolases"/>
    <property type="match status" value="2"/>
</dbReference>
<dbReference type="PANTHER" id="PTHR23077:SF171">
    <property type="entry name" value="NUCLEAR VALOSIN-CONTAINING PROTEIN-LIKE"/>
    <property type="match status" value="1"/>
</dbReference>
<keyword evidence="2" id="KW-0547">Nucleotide-binding</keyword>
<reference evidence="6" key="1">
    <citation type="submission" date="2021-01" db="EMBL/GenBank/DDBJ databases">
        <authorList>
            <person name="Corre E."/>
            <person name="Pelletier E."/>
            <person name="Niang G."/>
            <person name="Scheremetjew M."/>
            <person name="Finn R."/>
            <person name="Kale V."/>
            <person name="Holt S."/>
            <person name="Cochrane G."/>
            <person name="Meng A."/>
            <person name="Brown T."/>
            <person name="Cohen L."/>
        </authorList>
    </citation>
    <scope>NUCLEOTIDE SEQUENCE</scope>
    <source>
        <strain evidence="6">CCAP 955/1</strain>
    </source>
</reference>
<evidence type="ECO:0000256" key="1">
    <source>
        <dbReference type="ARBA" id="ARBA00022737"/>
    </source>
</evidence>
<dbReference type="PANTHER" id="PTHR23077">
    <property type="entry name" value="AAA-FAMILY ATPASE"/>
    <property type="match status" value="1"/>
</dbReference>
<dbReference type="InterPro" id="IPR003959">
    <property type="entry name" value="ATPase_AAA_core"/>
</dbReference>
<dbReference type="Pfam" id="PF17862">
    <property type="entry name" value="AAA_lid_3"/>
    <property type="match status" value="2"/>
</dbReference>
<organism evidence="6">
    <name type="scientific">Spumella elongata</name>
    <dbReference type="NCBI Taxonomy" id="89044"/>
    <lineage>
        <taxon>Eukaryota</taxon>
        <taxon>Sar</taxon>
        <taxon>Stramenopiles</taxon>
        <taxon>Ochrophyta</taxon>
        <taxon>Chrysophyceae</taxon>
        <taxon>Chromulinales</taxon>
        <taxon>Chromulinaceae</taxon>
        <taxon>Spumella</taxon>
    </lineage>
</organism>
<dbReference type="InterPro" id="IPR041569">
    <property type="entry name" value="AAA_lid_3"/>
</dbReference>
<dbReference type="GO" id="GO:0016887">
    <property type="term" value="F:ATP hydrolysis activity"/>
    <property type="evidence" value="ECO:0007669"/>
    <property type="project" value="InterPro"/>
</dbReference>
<dbReference type="GO" id="GO:0005634">
    <property type="term" value="C:nucleus"/>
    <property type="evidence" value="ECO:0007669"/>
    <property type="project" value="TreeGrafter"/>
</dbReference>
<dbReference type="SMART" id="SM00382">
    <property type="entry name" value="AAA"/>
    <property type="match status" value="2"/>
</dbReference>
<feature type="compositionally biased region" description="Basic and acidic residues" evidence="4">
    <location>
        <begin position="43"/>
        <end position="62"/>
    </location>
</feature>
<dbReference type="Pfam" id="PF00004">
    <property type="entry name" value="AAA"/>
    <property type="match status" value="2"/>
</dbReference>
<dbReference type="GO" id="GO:0003723">
    <property type="term" value="F:RNA binding"/>
    <property type="evidence" value="ECO:0007669"/>
    <property type="project" value="TreeGrafter"/>
</dbReference>
<keyword evidence="3" id="KW-0067">ATP-binding</keyword>
<evidence type="ECO:0000256" key="4">
    <source>
        <dbReference type="SAM" id="MobiDB-lite"/>
    </source>
</evidence>
<protein>
    <recommendedName>
        <fullName evidence="5">AAA+ ATPase domain-containing protein</fullName>
    </recommendedName>
</protein>
<accession>A0A7S3HSU6</accession>
<dbReference type="AlphaFoldDB" id="A0A7S3HSU6"/>
<dbReference type="FunFam" id="3.40.50.300:FF:000018">
    <property type="entry name" value="Cell division control 48"/>
    <property type="match status" value="1"/>
</dbReference>
<feature type="domain" description="AAA+ ATPase" evidence="5">
    <location>
        <begin position="152"/>
        <end position="344"/>
    </location>
</feature>
<gene>
    <name evidence="6" type="ORF">SELO1098_LOCUS31962</name>
</gene>
<evidence type="ECO:0000259" key="5">
    <source>
        <dbReference type="SMART" id="SM00382"/>
    </source>
</evidence>
<dbReference type="InterPro" id="IPR027417">
    <property type="entry name" value="P-loop_NTPase"/>
</dbReference>
<proteinExistence type="predicted"/>
<evidence type="ECO:0000313" key="6">
    <source>
        <dbReference type="EMBL" id="CAE0303104.1"/>
    </source>
</evidence>
<dbReference type="InterPro" id="IPR050168">
    <property type="entry name" value="AAA_ATPase_domain"/>
</dbReference>